<reference evidence="1 2" key="1">
    <citation type="submission" date="2019-08" db="EMBL/GenBank/DDBJ databases">
        <title>100 year-old enigma solved: identification of Planctomyces bekefii, the type genus and species of the phylum Planctomycetes.</title>
        <authorList>
            <person name="Svetlana D.N."/>
            <person name="Overmann J."/>
        </authorList>
    </citation>
    <scope>NUCLEOTIDE SEQUENCE [LARGE SCALE GENOMIC DNA]</scope>
    <source>
        <strain evidence="1">Phe10_nw2017</strain>
    </source>
</reference>
<sequence length="59" mass="6684">MASSLSSLKNFLLRAAAFDGEYEDQLANHLPMTFIALDALGADENRLEEFFKIYSNRRA</sequence>
<protein>
    <submittedName>
        <fullName evidence="1">Uncharacterized protein</fullName>
    </submittedName>
</protein>
<organism evidence="1 2">
    <name type="scientific">Planctomyces bekefii</name>
    <dbReference type="NCBI Taxonomy" id="1653850"/>
    <lineage>
        <taxon>Bacteria</taxon>
        <taxon>Pseudomonadati</taxon>
        <taxon>Planctomycetota</taxon>
        <taxon>Planctomycetia</taxon>
        <taxon>Planctomycetales</taxon>
        <taxon>Planctomycetaceae</taxon>
        <taxon>Planctomyces</taxon>
    </lineage>
</organism>
<keyword evidence="2" id="KW-1185">Reference proteome</keyword>
<dbReference type="AlphaFoldDB" id="A0A5C6M5H7"/>
<name>A0A5C6M5H7_9PLAN</name>
<reference evidence="1 2" key="2">
    <citation type="submission" date="2019-08" db="EMBL/GenBank/DDBJ databases">
        <authorList>
            <person name="Henke P."/>
        </authorList>
    </citation>
    <scope>NUCLEOTIDE SEQUENCE [LARGE SCALE GENOMIC DNA]</scope>
    <source>
        <strain evidence="1">Phe10_nw2017</strain>
    </source>
</reference>
<dbReference type="Proteomes" id="UP000321083">
    <property type="component" value="Unassembled WGS sequence"/>
</dbReference>
<accession>A0A5C6M5H7</accession>
<proteinExistence type="predicted"/>
<evidence type="ECO:0000313" key="1">
    <source>
        <dbReference type="EMBL" id="TWW09453.1"/>
    </source>
</evidence>
<comment type="caution">
    <text evidence="1">The sequence shown here is derived from an EMBL/GenBank/DDBJ whole genome shotgun (WGS) entry which is preliminary data.</text>
</comment>
<dbReference type="EMBL" id="SRHE01000271">
    <property type="protein sequence ID" value="TWW09453.1"/>
    <property type="molecule type" value="Genomic_DNA"/>
</dbReference>
<evidence type="ECO:0000313" key="2">
    <source>
        <dbReference type="Proteomes" id="UP000321083"/>
    </source>
</evidence>
<gene>
    <name evidence="1" type="ORF">E3A20_14150</name>
</gene>